<name>A0A974NNS1_PERPY</name>
<evidence type="ECO:0000256" key="7">
    <source>
        <dbReference type="ARBA" id="ARBA00023125"/>
    </source>
</evidence>
<keyword evidence="17" id="KW-1185">Reference proteome</keyword>
<proteinExistence type="predicted"/>
<dbReference type="PANTHER" id="PTHR48111:SF49">
    <property type="entry name" value="HEME RESPONSE REGULATOR HSSR"/>
    <property type="match status" value="1"/>
</dbReference>
<accession>A0A974NNS1</accession>
<dbReference type="PROSITE" id="PS50110">
    <property type="entry name" value="RESPONSE_REGULATORY"/>
    <property type="match status" value="1"/>
</dbReference>
<keyword evidence="2" id="KW-0963">Cytoplasm</keyword>
<evidence type="ECO:0000256" key="6">
    <source>
        <dbReference type="ARBA" id="ARBA00023026"/>
    </source>
</evidence>
<keyword evidence="7 13" id="KW-0238">DNA-binding</keyword>
<dbReference type="GO" id="GO:0005829">
    <property type="term" value="C:cytosol"/>
    <property type="evidence" value="ECO:0007669"/>
    <property type="project" value="TreeGrafter"/>
</dbReference>
<keyword evidence="3 12" id="KW-0597">Phosphoprotein</keyword>
<dbReference type="Gene3D" id="1.10.10.10">
    <property type="entry name" value="Winged helix-like DNA-binding domain superfamily/Winged helix DNA-binding domain"/>
    <property type="match status" value="1"/>
</dbReference>
<evidence type="ECO:0000256" key="5">
    <source>
        <dbReference type="ARBA" id="ARBA00023015"/>
    </source>
</evidence>
<dbReference type="EMBL" id="CP068053">
    <property type="protein sequence ID" value="QQT01128.1"/>
    <property type="molecule type" value="Genomic_DNA"/>
</dbReference>
<keyword evidence="4" id="KW-0902">Two-component regulatory system</keyword>
<feature type="domain" description="OmpR/PhoB-type" evidence="15">
    <location>
        <begin position="127"/>
        <end position="225"/>
    </location>
</feature>
<dbReference type="InterPro" id="IPR036388">
    <property type="entry name" value="WH-like_DNA-bd_sf"/>
</dbReference>
<dbReference type="InterPro" id="IPR001867">
    <property type="entry name" value="OmpR/PhoB-type_DNA-bd"/>
</dbReference>
<feature type="domain" description="Response regulatory" evidence="14">
    <location>
        <begin position="6"/>
        <end position="119"/>
    </location>
</feature>
<evidence type="ECO:0000256" key="9">
    <source>
        <dbReference type="ARBA" id="ARBA00023163"/>
    </source>
</evidence>
<evidence type="ECO:0000256" key="12">
    <source>
        <dbReference type="PROSITE-ProRule" id="PRU00169"/>
    </source>
</evidence>
<dbReference type="Gene3D" id="3.40.50.2300">
    <property type="match status" value="1"/>
</dbReference>
<dbReference type="InterPro" id="IPR011006">
    <property type="entry name" value="CheY-like_superfamily"/>
</dbReference>
<evidence type="ECO:0000256" key="4">
    <source>
        <dbReference type="ARBA" id="ARBA00023012"/>
    </source>
</evidence>
<evidence type="ECO:0000259" key="15">
    <source>
        <dbReference type="PROSITE" id="PS51755"/>
    </source>
</evidence>
<dbReference type="Proteomes" id="UP000595254">
    <property type="component" value="Chromosome"/>
</dbReference>
<dbReference type="AlphaFoldDB" id="A0A974NNS1"/>
<evidence type="ECO:0000259" key="14">
    <source>
        <dbReference type="PROSITE" id="PS50110"/>
    </source>
</evidence>
<keyword evidence="8" id="KW-0010">Activator</keyword>
<dbReference type="GO" id="GO:0006355">
    <property type="term" value="P:regulation of DNA-templated transcription"/>
    <property type="evidence" value="ECO:0007669"/>
    <property type="project" value="InterPro"/>
</dbReference>
<dbReference type="CDD" id="cd00383">
    <property type="entry name" value="trans_reg_C"/>
    <property type="match status" value="1"/>
</dbReference>
<evidence type="ECO:0000313" key="17">
    <source>
        <dbReference type="Proteomes" id="UP000595254"/>
    </source>
</evidence>
<dbReference type="InterPro" id="IPR001789">
    <property type="entry name" value="Sig_transdc_resp-reg_receiver"/>
</dbReference>
<keyword evidence="9" id="KW-0804">Transcription</keyword>
<comment type="subcellular location">
    <subcellularLocation>
        <location evidence="1">Cytoplasm</location>
    </subcellularLocation>
</comment>
<evidence type="ECO:0000313" key="16">
    <source>
        <dbReference type="EMBL" id="QQT01128.1"/>
    </source>
</evidence>
<comment type="function">
    <text evidence="10">Member of the two-component regulatory system HssS/HssR involved in intracellular heme homeostasis and tempering of staphylococcal virulence. Phosphorylated HssR binds to a direct repeat sequence within hrtAB promoter and activates the expression of hrtAB, an efflux pump, in response to extracellular heme, hemin, hemoglobin or blood.</text>
</comment>
<evidence type="ECO:0000256" key="2">
    <source>
        <dbReference type="ARBA" id="ARBA00022490"/>
    </source>
</evidence>
<keyword evidence="5" id="KW-0805">Transcription regulation</keyword>
<dbReference type="PANTHER" id="PTHR48111">
    <property type="entry name" value="REGULATOR OF RPOS"/>
    <property type="match status" value="1"/>
</dbReference>
<dbReference type="CDD" id="cd17574">
    <property type="entry name" value="REC_OmpR"/>
    <property type="match status" value="1"/>
</dbReference>
<dbReference type="GO" id="GO:0032993">
    <property type="term" value="C:protein-DNA complex"/>
    <property type="evidence" value="ECO:0007669"/>
    <property type="project" value="TreeGrafter"/>
</dbReference>
<dbReference type="Pfam" id="PF00486">
    <property type="entry name" value="Trans_reg_C"/>
    <property type="match status" value="1"/>
</dbReference>
<organism evidence="16 17">
    <name type="scientific">Peribacillus psychrosaccharolyticus</name>
    <name type="common">Bacillus psychrosaccharolyticus</name>
    <dbReference type="NCBI Taxonomy" id="1407"/>
    <lineage>
        <taxon>Bacteria</taxon>
        <taxon>Bacillati</taxon>
        <taxon>Bacillota</taxon>
        <taxon>Bacilli</taxon>
        <taxon>Bacillales</taxon>
        <taxon>Bacillaceae</taxon>
        <taxon>Peribacillus</taxon>
    </lineage>
</organism>
<dbReference type="Gene3D" id="6.10.250.690">
    <property type="match status" value="1"/>
</dbReference>
<evidence type="ECO:0000256" key="1">
    <source>
        <dbReference type="ARBA" id="ARBA00004496"/>
    </source>
</evidence>
<dbReference type="GO" id="GO:0000976">
    <property type="term" value="F:transcription cis-regulatory region binding"/>
    <property type="evidence" value="ECO:0007669"/>
    <property type="project" value="TreeGrafter"/>
</dbReference>
<dbReference type="SMART" id="SM00448">
    <property type="entry name" value="REC"/>
    <property type="match status" value="1"/>
</dbReference>
<dbReference type="SUPFAM" id="SSF52172">
    <property type="entry name" value="CheY-like"/>
    <property type="match status" value="1"/>
</dbReference>
<gene>
    <name evidence="16" type="ORF">I6J18_04285</name>
</gene>
<evidence type="ECO:0000256" key="13">
    <source>
        <dbReference type="PROSITE-ProRule" id="PRU01091"/>
    </source>
</evidence>
<evidence type="ECO:0000256" key="10">
    <source>
        <dbReference type="ARBA" id="ARBA00037471"/>
    </source>
</evidence>
<protein>
    <recommendedName>
        <fullName evidence="11">Heme response regulator HssR</fullName>
    </recommendedName>
</protein>
<sequence>MTKVIRILAVDDDVHMLNFVAAELRQAGYEVVQVTSGEEALLRIESETMNLAVVDVMMPGIDGFELTQILRTEYDLPVILLTARHHIEDKERGFLAGSDDYLVKPFESKELLYRVKAILRRYNHPENDLLTIGSLTIDLKSYEARSTNGTLLTPLKEFELLSLLASQPNQVLSRDLMIERIWGIDFQGDEQTVNVHINRLRQRLERFAPDVQIITVRGVGYKIEVVR</sequence>
<evidence type="ECO:0000256" key="11">
    <source>
        <dbReference type="ARBA" id="ARBA00039976"/>
    </source>
</evidence>
<reference evidence="16 17" key="1">
    <citation type="submission" date="2021-01" db="EMBL/GenBank/DDBJ databases">
        <title>FDA dAtabase for Regulatory Grade micrObial Sequences (FDA-ARGOS): Supporting development and validation of Infectious Disease Dx tests.</title>
        <authorList>
            <person name="Nelson B."/>
            <person name="Plummer A."/>
            <person name="Tallon L."/>
            <person name="Sadzewicz L."/>
            <person name="Zhao X."/>
            <person name="Boylan J."/>
            <person name="Ott S."/>
            <person name="Bowen H."/>
            <person name="Vavikolanu K."/>
            <person name="Mehta A."/>
            <person name="Aluvathingal J."/>
            <person name="Nadendla S."/>
            <person name="Myers T."/>
            <person name="Yan Y."/>
            <person name="Sichtig H."/>
        </authorList>
    </citation>
    <scope>NUCLEOTIDE SEQUENCE [LARGE SCALE GENOMIC DNA]</scope>
    <source>
        <strain evidence="16 17">FDAARGOS_1161</strain>
    </source>
</reference>
<keyword evidence="6" id="KW-0843">Virulence</keyword>
<dbReference type="GO" id="GO:0000156">
    <property type="term" value="F:phosphorelay response regulator activity"/>
    <property type="evidence" value="ECO:0007669"/>
    <property type="project" value="TreeGrafter"/>
</dbReference>
<dbReference type="SMART" id="SM00862">
    <property type="entry name" value="Trans_reg_C"/>
    <property type="match status" value="1"/>
</dbReference>
<feature type="DNA-binding region" description="OmpR/PhoB-type" evidence="13">
    <location>
        <begin position="127"/>
        <end position="225"/>
    </location>
</feature>
<dbReference type="InterPro" id="IPR039420">
    <property type="entry name" value="WalR-like"/>
</dbReference>
<dbReference type="KEGG" id="ppsr:I6J18_04285"/>
<evidence type="ECO:0000256" key="3">
    <source>
        <dbReference type="ARBA" id="ARBA00022553"/>
    </source>
</evidence>
<dbReference type="Pfam" id="PF00072">
    <property type="entry name" value="Response_reg"/>
    <property type="match status" value="1"/>
</dbReference>
<feature type="modified residue" description="4-aspartylphosphate" evidence="12">
    <location>
        <position position="55"/>
    </location>
</feature>
<evidence type="ECO:0000256" key="8">
    <source>
        <dbReference type="ARBA" id="ARBA00023159"/>
    </source>
</evidence>
<dbReference type="PROSITE" id="PS51755">
    <property type="entry name" value="OMPR_PHOB"/>
    <property type="match status" value="1"/>
</dbReference>